<name>A0A830GJ16_9EURY</name>
<dbReference type="RefSeq" id="WP_188995717.1">
    <property type="nucleotide sequence ID" value="NZ_BMOU01000001.1"/>
</dbReference>
<sequence>MGEFVIYGSYGYTGSLVANAADDRVLDGDAPTGFQTPAGANGTDLILDVDGVEREDVV</sequence>
<keyword evidence="2" id="KW-1185">Reference proteome</keyword>
<reference evidence="1" key="1">
    <citation type="journal article" date="2014" name="Int. J. Syst. Evol. Microbiol.">
        <title>Complete genome sequence of Corynebacterium casei LMG S-19264T (=DSM 44701T), isolated from a smear-ripened cheese.</title>
        <authorList>
            <consortium name="US DOE Joint Genome Institute (JGI-PGF)"/>
            <person name="Walter F."/>
            <person name="Albersmeier A."/>
            <person name="Kalinowski J."/>
            <person name="Ruckert C."/>
        </authorList>
    </citation>
    <scope>NUCLEOTIDE SEQUENCE</scope>
    <source>
        <strain evidence="1">JCM 17820</strain>
    </source>
</reference>
<dbReference type="AlphaFoldDB" id="A0A830GJ16"/>
<reference evidence="1" key="2">
    <citation type="submission" date="2020-09" db="EMBL/GenBank/DDBJ databases">
        <authorList>
            <person name="Sun Q."/>
            <person name="Ohkuma M."/>
        </authorList>
    </citation>
    <scope>NUCLEOTIDE SEQUENCE</scope>
    <source>
        <strain evidence="1">JCM 17820</strain>
    </source>
</reference>
<accession>A0A830GJ16</accession>
<organism evidence="1 2">
    <name type="scientific">Haloarcula pellucida</name>
    <dbReference type="NCBI Taxonomy" id="1427151"/>
    <lineage>
        <taxon>Archaea</taxon>
        <taxon>Methanobacteriati</taxon>
        <taxon>Methanobacteriota</taxon>
        <taxon>Stenosarchaea group</taxon>
        <taxon>Halobacteria</taxon>
        <taxon>Halobacteriales</taxon>
        <taxon>Haloarculaceae</taxon>
        <taxon>Haloarcula</taxon>
    </lineage>
</organism>
<proteinExistence type="predicted"/>
<dbReference type="EMBL" id="BMOU01000001">
    <property type="protein sequence ID" value="GGN86265.1"/>
    <property type="molecule type" value="Genomic_DNA"/>
</dbReference>
<comment type="caution">
    <text evidence="1">The sequence shown here is derived from an EMBL/GenBank/DDBJ whole genome shotgun (WGS) entry which is preliminary data.</text>
</comment>
<protein>
    <submittedName>
        <fullName evidence="1">Uncharacterized protein</fullName>
    </submittedName>
</protein>
<evidence type="ECO:0000313" key="2">
    <source>
        <dbReference type="Proteomes" id="UP000605784"/>
    </source>
</evidence>
<evidence type="ECO:0000313" key="1">
    <source>
        <dbReference type="EMBL" id="GGN86265.1"/>
    </source>
</evidence>
<dbReference type="Proteomes" id="UP000605784">
    <property type="component" value="Unassembled WGS sequence"/>
</dbReference>
<gene>
    <name evidence="1" type="ORF">GCM10009030_03780</name>
</gene>